<dbReference type="InterPro" id="IPR057756">
    <property type="entry name" value="PI3-kinase_type3/VPS34_cat"/>
</dbReference>
<keyword evidence="12" id="KW-1185">Reference proteome</keyword>
<dbReference type="GO" id="GO:0016303">
    <property type="term" value="F:1-phosphatidylinositol-3-kinase activity"/>
    <property type="evidence" value="ECO:0000318"/>
    <property type="project" value="GO_Central"/>
</dbReference>
<dbReference type="GO" id="GO:0005768">
    <property type="term" value="C:endosome"/>
    <property type="evidence" value="ECO:0000318"/>
    <property type="project" value="GO_Central"/>
</dbReference>
<dbReference type="GO" id="GO:0005524">
    <property type="term" value="F:ATP binding"/>
    <property type="evidence" value="ECO:0007669"/>
    <property type="project" value="UniProtKB-UniRule"/>
</dbReference>
<protein>
    <recommendedName>
        <fullName evidence="1">phosphatidylinositol 3-kinase</fullName>
        <ecNumber evidence="1">2.7.1.137</ecNumber>
    </recommendedName>
</protein>
<dbReference type="Proteomes" id="UP000001542">
    <property type="component" value="Unassembled WGS sequence"/>
</dbReference>
<reference evidence="11" key="1">
    <citation type="submission" date="2006-10" db="EMBL/GenBank/DDBJ databases">
        <authorList>
            <person name="Amadeo P."/>
            <person name="Zhao Q."/>
            <person name="Wortman J."/>
            <person name="Fraser-Liggett C."/>
            <person name="Carlton J."/>
        </authorList>
    </citation>
    <scope>NUCLEOTIDE SEQUENCE</scope>
    <source>
        <strain evidence="11">G3</strain>
    </source>
</reference>
<evidence type="ECO:0000256" key="1">
    <source>
        <dbReference type="ARBA" id="ARBA00012073"/>
    </source>
</evidence>
<dbReference type="RefSeq" id="XP_001304757.1">
    <property type="nucleotide sequence ID" value="XM_001304756.1"/>
</dbReference>
<dbReference type="GO" id="GO:0034272">
    <property type="term" value="C:phosphatidylinositol 3-kinase complex, class III, type II"/>
    <property type="evidence" value="ECO:0000318"/>
    <property type="project" value="GO_Central"/>
</dbReference>
<dbReference type="GO" id="GO:0006897">
    <property type="term" value="P:endocytosis"/>
    <property type="evidence" value="ECO:0000318"/>
    <property type="project" value="GO_Central"/>
</dbReference>
<dbReference type="FunFam" id="1.25.40.70:FF:000035">
    <property type="entry name" value="Phosphatidylinositol 3-and 4-kinase family protein"/>
    <property type="match status" value="1"/>
</dbReference>
<evidence type="ECO:0000256" key="5">
    <source>
        <dbReference type="ARBA" id="ARBA00022840"/>
    </source>
</evidence>
<dbReference type="GO" id="GO:0000407">
    <property type="term" value="C:phagophore assembly site"/>
    <property type="evidence" value="ECO:0000318"/>
    <property type="project" value="GO_Central"/>
</dbReference>
<dbReference type="Pfam" id="PF00613">
    <property type="entry name" value="PI3Ka"/>
    <property type="match status" value="1"/>
</dbReference>
<evidence type="ECO:0000259" key="10">
    <source>
        <dbReference type="PROSITE" id="PS51547"/>
    </source>
</evidence>
<dbReference type="GO" id="GO:0034271">
    <property type="term" value="C:phosphatidylinositol 3-kinase complex, class III, type I"/>
    <property type="evidence" value="ECO:0000318"/>
    <property type="project" value="GO_Central"/>
</dbReference>
<dbReference type="KEGG" id="tva:4749531"/>
<dbReference type="FunCoup" id="A2FTE2">
    <property type="interactions" value="615"/>
</dbReference>
<dbReference type="GO" id="GO:0016020">
    <property type="term" value="C:membrane"/>
    <property type="evidence" value="ECO:0000318"/>
    <property type="project" value="GO_Central"/>
</dbReference>
<dbReference type="InterPro" id="IPR016024">
    <property type="entry name" value="ARM-type_fold"/>
</dbReference>
<comment type="similarity">
    <text evidence="6 7">Belongs to the PI3/PI4-kinase family.</text>
</comment>
<feature type="domain" description="PI3K/PI4K catalytic" evidence="8">
    <location>
        <begin position="524"/>
        <end position="782"/>
    </location>
</feature>
<dbReference type="Pfam" id="PF00792">
    <property type="entry name" value="PI3K_C2"/>
    <property type="match status" value="1"/>
</dbReference>
<name>A2FTE2_TRIV3</name>
<evidence type="ECO:0000259" key="8">
    <source>
        <dbReference type="PROSITE" id="PS50290"/>
    </source>
</evidence>
<evidence type="ECO:0000256" key="2">
    <source>
        <dbReference type="ARBA" id="ARBA00022679"/>
    </source>
</evidence>
<dbReference type="InterPro" id="IPR000403">
    <property type="entry name" value="PI3/4_kinase_cat_dom"/>
</dbReference>
<dbReference type="SUPFAM" id="SSF56112">
    <property type="entry name" value="Protein kinase-like (PK-like)"/>
    <property type="match status" value="1"/>
</dbReference>
<dbReference type="Gene3D" id="3.30.1010.10">
    <property type="entry name" value="Phosphatidylinositol 3-kinase Catalytic Subunit, Chain A, domain 4"/>
    <property type="match status" value="1"/>
</dbReference>
<dbReference type="VEuPathDB" id="TrichDB:TVAG_006610"/>
<dbReference type="InterPro" id="IPR042236">
    <property type="entry name" value="PI3K_accessory_sf"/>
</dbReference>
<dbReference type="PROSITE" id="PS00915">
    <property type="entry name" value="PI3_4_KINASE_1"/>
    <property type="match status" value="1"/>
</dbReference>
<proteinExistence type="inferred from homology"/>
<dbReference type="eggNOG" id="KOG0906">
    <property type="taxonomic scope" value="Eukaryota"/>
</dbReference>
<sequence>MQSVNVGLSKTANYGTNVKIMLKNLTVDVDSQLPFDIYHYFQISPPISVIGQWDTKNAIPFIAEAECLIVSKGKPLTCPIILQSQQYTITKPKIPELVSGMTVLRKQFVFEWNRNIEFPIYYSELPVDSIVVFKFYAKLFQTESKFIGKTQLHIFTRTKTPRLRLGFFPLVFDGTPPTKLSKHIRRLYTGKDPEYKYIDTQLKSINASLHPTDAKIYYRSILTPSNPPKLSRVSQFAQIYIESPCSDPTTLIIHDGIMLPTSKSPNSLNPSQRLYHDLTHSTSGFKSSFLKDSKVTKILNKVKSYGPLVELQPMEVNCLYNNFRACLQDQALMPALFRAVNWENKDERVEIEQMLKDRDPIDAEYALEFFTDRYNIQSIRQFAVKCISAMKHEDILLYLPQILQATKVQYTEGLVDILVNNALGDPIFASTLYWNAQVEKEQFSVLLEKLTSNLTGEVKQQLEDEIDLYKRLYNLLQNHPKATPAVIRDTIRDLLNNDPVHSQLKSFKPTRLPLDPSLFVVGIDTSDVKVFKSKLCPVCLCFKLQNGGKYRAIFKIGDDMRQDQLILQLFEVMAHIFKAASMQLNITAYKTLAFSETFGCCQFIDNSRAILDIAKDGMNILQFLANPDGTVDSGKIDIFTESLAAYSVMTYVLKIGDRHDNNILVTKDGRLLHIDYGFILGDVTKPFTPPLKLSKEMIETIGANGMQRLCDWACPAFNSLRKRARLILVLIELMFTAPLECFQNNPKRRLQQVENCLLLRCTEIEASKSLQATFTQSLNSKMQVFWDAVHTVAVSTNGQSAEK</sequence>
<dbReference type="Gene3D" id="1.25.40.70">
    <property type="entry name" value="Phosphatidylinositol 3-kinase, accessory domain (PIK)"/>
    <property type="match status" value="1"/>
</dbReference>
<dbReference type="SMART" id="SM00145">
    <property type="entry name" value="PI3Ka"/>
    <property type="match status" value="1"/>
</dbReference>
<reference evidence="11" key="2">
    <citation type="journal article" date="2007" name="Science">
        <title>Draft genome sequence of the sexually transmitted pathogen Trichomonas vaginalis.</title>
        <authorList>
            <person name="Carlton J.M."/>
            <person name="Hirt R.P."/>
            <person name="Silva J.C."/>
            <person name="Delcher A.L."/>
            <person name="Schatz M."/>
            <person name="Zhao Q."/>
            <person name="Wortman J.R."/>
            <person name="Bidwell S.L."/>
            <person name="Alsmark U.C.M."/>
            <person name="Besteiro S."/>
            <person name="Sicheritz-Ponten T."/>
            <person name="Noel C.J."/>
            <person name="Dacks J.B."/>
            <person name="Foster P.G."/>
            <person name="Simillion C."/>
            <person name="Van de Peer Y."/>
            <person name="Miranda-Saavedra D."/>
            <person name="Barton G.J."/>
            <person name="Westrop G.D."/>
            <person name="Mueller S."/>
            <person name="Dessi D."/>
            <person name="Fiori P.L."/>
            <person name="Ren Q."/>
            <person name="Paulsen I."/>
            <person name="Zhang H."/>
            <person name="Bastida-Corcuera F.D."/>
            <person name="Simoes-Barbosa A."/>
            <person name="Brown M.T."/>
            <person name="Hayes R.D."/>
            <person name="Mukherjee M."/>
            <person name="Okumura C.Y."/>
            <person name="Schneider R."/>
            <person name="Smith A.J."/>
            <person name="Vanacova S."/>
            <person name="Villalvazo M."/>
            <person name="Haas B.J."/>
            <person name="Pertea M."/>
            <person name="Feldblyum T.V."/>
            <person name="Utterback T.R."/>
            <person name="Shu C.L."/>
            <person name="Osoegawa K."/>
            <person name="de Jong P.J."/>
            <person name="Hrdy I."/>
            <person name="Horvathova L."/>
            <person name="Zubacova Z."/>
            <person name="Dolezal P."/>
            <person name="Malik S.B."/>
            <person name="Logsdon J.M. Jr."/>
            <person name="Henze K."/>
            <person name="Gupta A."/>
            <person name="Wang C.C."/>
            <person name="Dunne R.L."/>
            <person name="Upcroft J.A."/>
            <person name="Upcroft P."/>
            <person name="White O."/>
            <person name="Salzberg S.L."/>
            <person name="Tang P."/>
            <person name="Chiu C.-H."/>
            <person name="Lee Y.-S."/>
            <person name="Embley T.M."/>
            <person name="Coombs G.H."/>
            <person name="Mottram J.C."/>
            <person name="Tachezy J."/>
            <person name="Fraser-Liggett C.M."/>
            <person name="Johnson P.J."/>
        </authorList>
    </citation>
    <scope>NUCLEOTIDE SEQUENCE [LARGE SCALE GENOMIC DNA]</scope>
    <source>
        <strain evidence="11">G3</strain>
    </source>
</reference>
<dbReference type="InterPro" id="IPR008290">
    <property type="entry name" value="PI3K_Vps34"/>
</dbReference>
<evidence type="ECO:0000313" key="12">
    <source>
        <dbReference type="Proteomes" id="UP000001542"/>
    </source>
</evidence>
<dbReference type="GO" id="GO:0036092">
    <property type="term" value="P:phosphatidylinositol-3-phosphate biosynthetic process"/>
    <property type="evidence" value="ECO:0000318"/>
    <property type="project" value="GO_Central"/>
</dbReference>
<evidence type="ECO:0000313" key="11">
    <source>
        <dbReference type="EMBL" id="EAX91827.1"/>
    </source>
</evidence>
<dbReference type="FunFam" id="1.10.1070.11:FF:000068">
    <property type="entry name" value="Phosphatidylinositol 3-and 4-kinase family protein"/>
    <property type="match status" value="1"/>
</dbReference>
<dbReference type="GO" id="GO:0005777">
    <property type="term" value="C:peroxisome"/>
    <property type="evidence" value="ECO:0000318"/>
    <property type="project" value="GO_Central"/>
</dbReference>
<evidence type="ECO:0000256" key="3">
    <source>
        <dbReference type="ARBA" id="ARBA00022741"/>
    </source>
</evidence>
<dbReference type="InterPro" id="IPR015433">
    <property type="entry name" value="PI3/4_kinase"/>
</dbReference>
<dbReference type="FunFam" id="3.30.1010.10:FF:000016">
    <property type="entry name" value="Phosphatidylinositol 3-kinase catalytic subunit type 3"/>
    <property type="match status" value="1"/>
</dbReference>
<dbReference type="PIRSF" id="PIRSF000587">
    <property type="entry name" value="PI3K_Vps34"/>
    <property type="match status" value="1"/>
</dbReference>
<dbReference type="PROSITE" id="PS51547">
    <property type="entry name" value="C2_PI3K"/>
    <property type="match status" value="1"/>
</dbReference>
<dbReference type="SMART" id="SM00146">
    <property type="entry name" value="PI3Kc"/>
    <property type="match status" value="1"/>
</dbReference>
<dbReference type="Pfam" id="PF00454">
    <property type="entry name" value="PI3_PI4_kinase"/>
    <property type="match status" value="2"/>
</dbReference>
<dbReference type="OrthoDB" id="67688at2759"/>
<dbReference type="EC" id="2.7.1.137" evidence="1"/>
<dbReference type="InterPro" id="IPR002420">
    <property type="entry name" value="PI3K-type_C2_dom"/>
</dbReference>
<dbReference type="GO" id="GO:0005737">
    <property type="term" value="C:cytoplasm"/>
    <property type="evidence" value="ECO:0000318"/>
    <property type="project" value="GO_Central"/>
</dbReference>
<dbReference type="CDD" id="cd00896">
    <property type="entry name" value="PI3Kc_III"/>
    <property type="match status" value="1"/>
</dbReference>
<evidence type="ECO:0000256" key="4">
    <source>
        <dbReference type="ARBA" id="ARBA00022777"/>
    </source>
</evidence>
<dbReference type="GO" id="GO:0048015">
    <property type="term" value="P:phosphatidylinositol-mediated signaling"/>
    <property type="evidence" value="ECO:0000318"/>
    <property type="project" value="GO_Central"/>
</dbReference>
<dbReference type="AlphaFoldDB" id="A2FTE2"/>
<accession>A2FTE2</accession>
<dbReference type="PANTHER" id="PTHR10048">
    <property type="entry name" value="PHOSPHATIDYLINOSITOL KINASE"/>
    <property type="match status" value="1"/>
</dbReference>
<evidence type="ECO:0000256" key="6">
    <source>
        <dbReference type="PIRNR" id="PIRNR000587"/>
    </source>
</evidence>
<dbReference type="PANTHER" id="PTHR10048:SF7">
    <property type="entry name" value="PHOSPHATIDYLINOSITOL 3-KINASE CATALYTIC SUBUNIT TYPE 3"/>
    <property type="match status" value="1"/>
</dbReference>
<evidence type="ECO:0000256" key="7">
    <source>
        <dbReference type="PROSITE-ProRule" id="PRU00880"/>
    </source>
</evidence>
<gene>
    <name evidence="11" type="ORF">TVAG_006610</name>
</gene>
<feature type="domain" description="PIK helical" evidence="9">
    <location>
        <begin position="285"/>
        <end position="460"/>
    </location>
</feature>
<dbReference type="SUPFAM" id="SSF48371">
    <property type="entry name" value="ARM repeat"/>
    <property type="match status" value="1"/>
</dbReference>
<dbReference type="InterPro" id="IPR011009">
    <property type="entry name" value="Kinase-like_dom_sf"/>
</dbReference>
<dbReference type="PROSITE" id="PS50290">
    <property type="entry name" value="PI3_4_KINASE_3"/>
    <property type="match status" value="1"/>
</dbReference>
<dbReference type="PROSITE" id="PS51545">
    <property type="entry name" value="PIK_HELICAL"/>
    <property type="match status" value="1"/>
</dbReference>
<dbReference type="SUPFAM" id="SSF49562">
    <property type="entry name" value="C2 domain (Calcium/lipid-binding domain, CaLB)"/>
    <property type="match status" value="1"/>
</dbReference>
<dbReference type="InParanoid" id="A2FTE2"/>
<dbReference type="InterPro" id="IPR036940">
    <property type="entry name" value="PI3/4_kinase_cat_sf"/>
</dbReference>
<keyword evidence="3 6" id="KW-0547">Nucleotide-binding</keyword>
<dbReference type="InterPro" id="IPR018936">
    <property type="entry name" value="PI3/4_kinase_CS"/>
</dbReference>
<feature type="domain" description="C2 PI3K-type" evidence="10">
    <location>
        <begin position="43"/>
        <end position="210"/>
    </location>
</feature>
<dbReference type="InterPro" id="IPR035892">
    <property type="entry name" value="C2_domain_sf"/>
</dbReference>
<keyword evidence="5 6" id="KW-0067">ATP-binding</keyword>
<evidence type="ECO:0000259" key="9">
    <source>
        <dbReference type="PROSITE" id="PS51545"/>
    </source>
</evidence>
<dbReference type="PROSITE" id="PS00916">
    <property type="entry name" value="PI3_4_KINASE_2"/>
    <property type="match status" value="1"/>
</dbReference>
<organism evidence="11 12">
    <name type="scientific">Trichomonas vaginalis (strain ATCC PRA-98 / G3)</name>
    <dbReference type="NCBI Taxonomy" id="412133"/>
    <lineage>
        <taxon>Eukaryota</taxon>
        <taxon>Metamonada</taxon>
        <taxon>Parabasalia</taxon>
        <taxon>Trichomonadida</taxon>
        <taxon>Trichomonadidae</taxon>
        <taxon>Trichomonas</taxon>
    </lineage>
</organism>
<dbReference type="GO" id="GO:0000045">
    <property type="term" value="P:autophagosome assembly"/>
    <property type="evidence" value="ECO:0000318"/>
    <property type="project" value="GO_Central"/>
</dbReference>
<keyword evidence="4 6" id="KW-0418">Kinase</keyword>
<dbReference type="SMR" id="A2FTE2"/>
<dbReference type="EMBL" id="DS114008">
    <property type="protein sequence ID" value="EAX91827.1"/>
    <property type="molecule type" value="Genomic_DNA"/>
</dbReference>
<keyword evidence="2 6" id="KW-0808">Transferase</keyword>
<dbReference type="STRING" id="5722.A2FTE2"/>
<dbReference type="VEuPathDB" id="TrichDB:TVAGG3_0546920"/>
<dbReference type="InterPro" id="IPR001263">
    <property type="entry name" value="PI3K_accessory_dom"/>
</dbReference>
<dbReference type="GO" id="GO:0000425">
    <property type="term" value="P:pexophagy"/>
    <property type="evidence" value="ECO:0000318"/>
    <property type="project" value="GO_Central"/>
</dbReference>
<dbReference type="Gene3D" id="1.10.1070.11">
    <property type="entry name" value="Phosphatidylinositol 3-/4-kinase, catalytic domain"/>
    <property type="match status" value="1"/>
</dbReference>